<sequence length="438" mass="46823">MDRSQRIAVIGGGWAGMAAAVELAAVSAHQVTVWESSAHWGGRARGLALALPGGDEITVDNGQHILIGAYTACRALMERVGVSTDASFIKRPLAMRYPDGRGIQFPDTTPPWDALIGIATARGWSLIERLQLLRRAAAWQRQGFRCAPQASVADLCAGLPQRLLAEFFDPLCISALNTPLHEASGQVFLRVLQDSLFATHKGSHFWLPLVDLGRLFPDAAASWLQARGHDCHLSGRVQQLARSESGWRVNGQRYDQILLACPAWEAARLVQAAFADPSAPEQAEAQAWADDAQRLAHTAIATVYAWNPAPNAQGHSLTAPWLALKSSPLQPAQFVFDRAQLGDPAGLLAFVISTSEGDRAEIEQQVIAQAQAQLGLALQPLKTIVEKRATFACTPGLQRPGMAIAPGLLACGDYIDGPYPATLEGAVRSGIAAAHALA</sequence>
<evidence type="ECO:0000313" key="2">
    <source>
        <dbReference type="EMBL" id="UXC18351.1"/>
    </source>
</evidence>
<dbReference type="Gene3D" id="3.50.50.60">
    <property type="entry name" value="FAD/NAD(P)-binding domain"/>
    <property type="match status" value="2"/>
</dbReference>
<gene>
    <name evidence="2" type="primary">hpnE</name>
    <name evidence="2" type="ORF">N4T19_22125</name>
</gene>
<keyword evidence="3" id="KW-1185">Reference proteome</keyword>
<dbReference type="RefSeq" id="WP_260719019.1">
    <property type="nucleotide sequence ID" value="NZ_CP104377.1"/>
</dbReference>
<dbReference type="PANTHER" id="PTHR42923">
    <property type="entry name" value="PROTOPORPHYRINOGEN OXIDASE"/>
    <property type="match status" value="1"/>
</dbReference>
<dbReference type="InterPro" id="IPR050464">
    <property type="entry name" value="Zeta_carotene_desat/Oxidored"/>
</dbReference>
<dbReference type="Pfam" id="PF01593">
    <property type="entry name" value="Amino_oxidase"/>
    <property type="match status" value="1"/>
</dbReference>
<name>A0ABY5ZXZ6_9BURK</name>
<dbReference type="SUPFAM" id="SSF51905">
    <property type="entry name" value="FAD/NAD(P)-binding domain"/>
    <property type="match status" value="1"/>
</dbReference>
<dbReference type="Gene3D" id="3.90.660.10">
    <property type="match status" value="1"/>
</dbReference>
<protein>
    <submittedName>
        <fullName evidence="2">Hydroxysqualene dehydroxylase HpnE</fullName>
        <ecNumber evidence="2">1.17.8.1</ecNumber>
    </submittedName>
</protein>
<dbReference type="InterPro" id="IPR002937">
    <property type="entry name" value="Amino_oxidase"/>
</dbReference>
<dbReference type="InterPro" id="IPR036188">
    <property type="entry name" value="FAD/NAD-bd_sf"/>
</dbReference>
<feature type="domain" description="Amine oxidase" evidence="1">
    <location>
        <begin position="15"/>
        <end position="437"/>
    </location>
</feature>
<keyword evidence="2" id="KW-0560">Oxidoreductase</keyword>
<dbReference type="Proteomes" id="UP001058290">
    <property type="component" value="Chromosome"/>
</dbReference>
<evidence type="ECO:0000313" key="3">
    <source>
        <dbReference type="Proteomes" id="UP001058290"/>
    </source>
</evidence>
<accession>A0ABY5ZXZ6</accession>
<dbReference type="GO" id="GO:0016491">
    <property type="term" value="F:oxidoreductase activity"/>
    <property type="evidence" value="ECO:0007669"/>
    <property type="project" value="UniProtKB-KW"/>
</dbReference>
<dbReference type="EC" id="1.17.8.1" evidence="2"/>
<organism evidence="2 3">
    <name type="scientific">Comamonas squillarum</name>
    <dbReference type="NCBI Taxonomy" id="2977320"/>
    <lineage>
        <taxon>Bacteria</taxon>
        <taxon>Pseudomonadati</taxon>
        <taxon>Pseudomonadota</taxon>
        <taxon>Betaproteobacteria</taxon>
        <taxon>Burkholderiales</taxon>
        <taxon>Comamonadaceae</taxon>
        <taxon>Comamonas</taxon>
    </lineage>
</organism>
<dbReference type="InterPro" id="IPR017830">
    <property type="entry name" value="SQase_HpnE"/>
</dbReference>
<proteinExistence type="predicted"/>
<dbReference type="NCBIfam" id="TIGR03467">
    <property type="entry name" value="HpnE"/>
    <property type="match status" value="1"/>
</dbReference>
<evidence type="ECO:0000259" key="1">
    <source>
        <dbReference type="Pfam" id="PF01593"/>
    </source>
</evidence>
<dbReference type="EMBL" id="CP104377">
    <property type="protein sequence ID" value="UXC18351.1"/>
    <property type="molecule type" value="Genomic_DNA"/>
</dbReference>
<reference evidence="2" key="1">
    <citation type="submission" date="2022-09" db="EMBL/GenBank/DDBJ databases">
        <title>Bacterial diversity in gut of crayfish and pufferfish.</title>
        <authorList>
            <person name="Huang Y."/>
        </authorList>
    </citation>
    <scope>NUCLEOTIDE SEQUENCE</scope>
    <source>
        <strain evidence="2">PR12</strain>
    </source>
</reference>
<dbReference type="PANTHER" id="PTHR42923:SF47">
    <property type="entry name" value="BLR3003 PROTEIN"/>
    <property type="match status" value="1"/>
</dbReference>